<dbReference type="PROSITE" id="PS00211">
    <property type="entry name" value="ABC_TRANSPORTER_1"/>
    <property type="match status" value="1"/>
</dbReference>
<evidence type="ECO:0000256" key="1">
    <source>
        <dbReference type="ARBA" id="ARBA00022448"/>
    </source>
</evidence>
<dbReference type="GO" id="GO:0022857">
    <property type="term" value="F:transmembrane transporter activity"/>
    <property type="evidence" value="ECO:0007669"/>
    <property type="project" value="TreeGrafter"/>
</dbReference>
<evidence type="ECO:0000256" key="3">
    <source>
        <dbReference type="ARBA" id="ARBA00022741"/>
    </source>
</evidence>
<dbReference type="InterPro" id="IPR003439">
    <property type="entry name" value="ABC_transporter-like_ATP-bd"/>
</dbReference>
<dbReference type="GO" id="GO:0005886">
    <property type="term" value="C:plasma membrane"/>
    <property type="evidence" value="ECO:0007669"/>
    <property type="project" value="TreeGrafter"/>
</dbReference>
<dbReference type="PANTHER" id="PTHR24220">
    <property type="entry name" value="IMPORT ATP-BINDING PROTEIN"/>
    <property type="match status" value="1"/>
</dbReference>
<organism evidence="6 7">
    <name type="scientific">Sphaerotilus mobilis</name>
    <dbReference type="NCBI Taxonomy" id="47994"/>
    <lineage>
        <taxon>Bacteria</taxon>
        <taxon>Pseudomonadati</taxon>
        <taxon>Pseudomonadota</taxon>
        <taxon>Betaproteobacteria</taxon>
        <taxon>Burkholderiales</taxon>
        <taxon>Sphaerotilaceae</taxon>
        <taxon>Sphaerotilus</taxon>
    </lineage>
</organism>
<evidence type="ECO:0000313" key="7">
    <source>
        <dbReference type="Proteomes" id="UP000293433"/>
    </source>
</evidence>
<evidence type="ECO:0000256" key="2">
    <source>
        <dbReference type="ARBA" id="ARBA00022475"/>
    </source>
</evidence>
<reference evidence="6 7" key="1">
    <citation type="submission" date="2019-02" db="EMBL/GenBank/DDBJ databases">
        <title>Genomic Encyclopedia of Type Strains, Phase IV (KMG-IV): sequencing the most valuable type-strain genomes for metagenomic binning, comparative biology and taxonomic classification.</title>
        <authorList>
            <person name="Goeker M."/>
        </authorList>
    </citation>
    <scope>NUCLEOTIDE SEQUENCE [LARGE SCALE GENOMIC DNA]</scope>
    <source>
        <strain evidence="6 7">DSM 10617</strain>
    </source>
</reference>
<dbReference type="InterPro" id="IPR017911">
    <property type="entry name" value="MacB-like_ATP-bd"/>
</dbReference>
<dbReference type="SMART" id="SM00382">
    <property type="entry name" value="AAA"/>
    <property type="match status" value="1"/>
</dbReference>
<evidence type="ECO:0000313" key="6">
    <source>
        <dbReference type="EMBL" id="RZS58113.1"/>
    </source>
</evidence>
<comment type="caution">
    <text evidence="6">The sequence shown here is derived from an EMBL/GenBank/DDBJ whole genome shotgun (WGS) entry which is preliminary data.</text>
</comment>
<dbReference type="Proteomes" id="UP000293433">
    <property type="component" value="Unassembled WGS sequence"/>
</dbReference>
<dbReference type="InterPro" id="IPR015854">
    <property type="entry name" value="ABC_transpr_LolD-like"/>
</dbReference>
<dbReference type="InterPro" id="IPR027417">
    <property type="entry name" value="P-loop_NTPase"/>
</dbReference>
<keyword evidence="3" id="KW-0547">Nucleotide-binding</keyword>
<proteinExistence type="predicted"/>
<dbReference type="Pfam" id="PF00005">
    <property type="entry name" value="ABC_tran"/>
    <property type="match status" value="1"/>
</dbReference>
<name>A0A4Q7LUP1_9BURK</name>
<protein>
    <submittedName>
        <fullName evidence="6">Putative ABC transport system ATP-binding protein</fullName>
    </submittedName>
</protein>
<dbReference type="Gene3D" id="3.40.50.300">
    <property type="entry name" value="P-loop containing nucleotide triphosphate hydrolases"/>
    <property type="match status" value="1"/>
</dbReference>
<accession>A0A4Q7LUP1</accession>
<keyword evidence="4 6" id="KW-0067">ATP-binding</keyword>
<keyword evidence="2" id="KW-0472">Membrane</keyword>
<dbReference type="PROSITE" id="PS50893">
    <property type="entry name" value="ABC_TRANSPORTER_2"/>
    <property type="match status" value="1"/>
</dbReference>
<keyword evidence="7" id="KW-1185">Reference proteome</keyword>
<keyword evidence="2" id="KW-1003">Cell membrane</keyword>
<evidence type="ECO:0000259" key="5">
    <source>
        <dbReference type="PROSITE" id="PS50893"/>
    </source>
</evidence>
<dbReference type="EMBL" id="SGWV01000007">
    <property type="protein sequence ID" value="RZS58113.1"/>
    <property type="molecule type" value="Genomic_DNA"/>
</dbReference>
<dbReference type="SUPFAM" id="SSF52540">
    <property type="entry name" value="P-loop containing nucleoside triphosphate hydrolases"/>
    <property type="match status" value="1"/>
</dbReference>
<dbReference type="AlphaFoldDB" id="A0A4Q7LUP1"/>
<dbReference type="RefSeq" id="WP_207224740.1">
    <property type="nucleotide sequence ID" value="NZ_SGWV01000007.1"/>
</dbReference>
<sequence length="234" mass="24827">MNDDLRRTPPPLLAVRGLAKHYGATPVFRHIDLDLAAGEVVALLGASGVGKSSLLNCIAGLDAADAGEIVLLGQRVDRLSEPDAAALRRRSLGFVFQAFHLLPHLSVADNVALPLLLLGQREATAVDARVAEVLDGVGLTGYQRRHPRELSGGQLQRVAIARALVHKPALILADEPTGNLDPVSAAQVLDLLCRQAREQGAGCLIVTHASDAAQRADRVLRLRSDGVDARIPID</sequence>
<feature type="domain" description="ABC transporter" evidence="5">
    <location>
        <begin position="13"/>
        <end position="233"/>
    </location>
</feature>
<dbReference type="InterPro" id="IPR003593">
    <property type="entry name" value="AAA+_ATPase"/>
</dbReference>
<dbReference type="GO" id="GO:0016887">
    <property type="term" value="F:ATP hydrolysis activity"/>
    <property type="evidence" value="ECO:0007669"/>
    <property type="project" value="InterPro"/>
</dbReference>
<evidence type="ECO:0000256" key="4">
    <source>
        <dbReference type="ARBA" id="ARBA00022840"/>
    </source>
</evidence>
<dbReference type="CDD" id="cd03255">
    <property type="entry name" value="ABC_MJ0796_LolCDE_FtsE"/>
    <property type="match status" value="1"/>
</dbReference>
<dbReference type="InterPro" id="IPR017871">
    <property type="entry name" value="ABC_transporter-like_CS"/>
</dbReference>
<dbReference type="GO" id="GO:0005524">
    <property type="term" value="F:ATP binding"/>
    <property type="evidence" value="ECO:0007669"/>
    <property type="project" value="UniProtKB-KW"/>
</dbReference>
<keyword evidence="1" id="KW-0813">Transport</keyword>
<gene>
    <name evidence="6" type="ORF">EV685_0392</name>
</gene>